<evidence type="ECO:0000256" key="2">
    <source>
        <dbReference type="ARBA" id="ARBA00004128"/>
    </source>
</evidence>
<keyword evidence="5" id="KW-0926">Vacuole</keyword>
<comment type="function">
    <text evidence="1">May be involved in vacuolar sorting and osmoregulation.</text>
</comment>
<dbReference type="Pfam" id="PF04389">
    <property type="entry name" value="Peptidase_M28"/>
    <property type="match status" value="1"/>
</dbReference>
<dbReference type="Gene3D" id="3.40.630.10">
    <property type="entry name" value="Zn peptidases"/>
    <property type="match status" value="1"/>
</dbReference>
<keyword evidence="12" id="KW-1185">Reference proteome</keyword>
<evidence type="ECO:0000256" key="1">
    <source>
        <dbReference type="ARBA" id="ARBA00003273"/>
    </source>
</evidence>
<protein>
    <recommendedName>
        <fullName evidence="4">Vacuolar membrane protease</fullName>
    </recommendedName>
    <alternativeName>
        <fullName evidence="8">FXNA-related family protease 1</fullName>
    </alternativeName>
</protein>
<feature type="transmembrane region" description="Helical" evidence="9">
    <location>
        <begin position="329"/>
        <end position="350"/>
    </location>
</feature>
<feature type="domain" description="Peptidase M28" evidence="10">
    <location>
        <begin position="101"/>
        <end position="290"/>
    </location>
</feature>
<comment type="subcellular location">
    <subcellularLocation>
        <location evidence="2">Vacuole membrane</location>
        <topology evidence="2">Multi-pass membrane protein</topology>
    </subcellularLocation>
</comment>
<dbReference type="GO" id="GO:0008235">
    <property type="term" value="F:metalloexopeptidase activity"/>
    <property type="evidence" value="ECO:0007669"/>
    <property type="project" value="InterPro"/>
</dbReference>
<reference evidence="11 12" key="1">
    <citation type="submission" date="2019-06" db="EMBL/GenBank/DDBJ databases">
        <title>Complete genome sequence of Antarcticibacterium flavum KCTC 52984T from an Antarctic marine sediment.</title>
        <authorList>
            <person name="Lee Y.M."/>
            <person name="Shin S.C."/>
        </authorList>
    </citation>
    <scope>NUCLEOTIDE SEQUENCE [LARGE SCALE GENOMIC DNA]</scope>
    <source>
        <strain evidence="11 12">KCTC 52984</strain>
    </source>
</reference>
<dbReference type="InterPro" id="IPR007484">
    <property type="entry name" value="Peptidase_M28"/>
</dbReference>
<feature type="transmembrane region" description="Helical" evidence="9">
    <location>
        <begin position="433"/>
        <end position="450"/>
    </location>
</feature>
<evidence type="ECO:0000256" key="4">
    <source>
        <dbReference type="ARBA" id="ARBA00017435"/>
    </source>
</evidence>
<dbReference type="SUPFAM" id="SSF53187">
    <property type="entry name" value="Zn-dependent exopeptidases"/>
    <property type="match status" value="1"/>
</dbReference>
<evidence type="ECO:0000313" key="11">
    <source>
        <dbReference type="EMBL" id="QCY69311.1"/>
    </source>
</evidence>
<proteinExistence type="inferred from homology"/>
<dbReference type="PANTHER" id="PTHR12147:SF58">
    <property type="entry name" value="VACUOLAR MEMBRANE PROTEASE"/>
    <property type="match status" value="1"/>
</dbReference>
<sequence length="775" mass="87399">MLKKFSPLAVFILLLLTVWYLFNYSMPSYSEDADAPETAFSTSRAFELVEKMSTAPHFVGSPAHSRVRNYIVDELQKMGLEVQTQAGYSLNRNGALSYARNILARIPGDGTGKSLVLMSHYDSAGHSSYGASDAASGVATILEGIRAFLATGESHFNDIILLFTDVEEVGLLGAQLFVREHPWAANAGLALNFEARGSGGNSFMLLETNSGNAGLIKEFKGAAPAYPATNSLAYSVYKMLPNDTDLTVLREQGDINGFNFAFIDDHYDYHTANDIPANLDKETLAHQGSYLMPLLNYFKDADLTALDAEEDLIYFSVPPGELITYPFSWIMPMLLLATVLFLLVVGYGIAKKKISPAGILKGAVPYLISVAGGALLVYLLWQFVLFIYPEYREMEHGFTYNGYYYITSAIFIALTLCFLAYNSFGKTNTAANNFVFPLLFWLLLCALMALYLPGAAYFIIPFYFGLVQLWVMIRQKRPNLFLMFLLGLPALIILMPFVVTFTVALGLKIVFVSALITAFLFSLFLPVFLFFKRKKAMALLCFLVFNAAFITAHFKSSFTEDRQKPNSLVYLYNADEQTASWNSYDRLVDDWTKVYFGEDPVIITEAEEFSSKYGSGFTFKTKAPVVELAEPGIIMRREGEDSLSGTHRYSLKIVPNRKVHRMELYAPRELNFEQFRVNRLEADSVYLGANQFHIHSKRWHNRLLTYHVANRDTLSIEFSLDSEKTPEFTLYESSYDLLENSDLGVKPREKYMMPRPFVLNDAVIVKKEIRFEQVD</sequence>
<evidence type="ECO:0000256" key="7">
    <source>
        <dbReference type="ARBA" id="ARBA00023180"/>
    </source>
</evidence>
<dbReference type="KEGG" id="afla:FHG64_07840"/>
<dbReference type="GO" id="GO:0005774">
    <property type="term" value="C:vacuolar membrane"/>
    <property type="evidence" value="ECO:0007669"/>
    <property type="project" value="UniProtKB-SubCell"/>
</dbReference>
<name>A0A5B7X3N4_9FLAO</name>
<keyword evidence="6 9" id="KW-1133">Transmembrane helix</keyword>
<organism evidence="11 12">
    <name type="scientific">Antarcticibacterium flavum</name>
    <dbReference type="NCBI Taxonomy" id="2058175"/>
    <lineage>
        <taxon>Bacteria</taxon>
        <taxon>Pseudomonadati</taxon>
        <taxon>Bacteroidota</taxon>
        <taxon>Flavobacteriia</taxon>
        <taxon>Flavobacteriales</taxon>
        <taxon>Flavobacteriaceae</taxon>
        <taxon>Antarcticibacterium</taxon>
    </lineage>
</organism>
<dbReference type="RefSeq" id="WP_139065880.1">
    <property type="nucleotide sequence ID" value="NZ_CP040812.1"/>
</dbReference>
<dbReference type="OrthoDB" id="9778250at2"/>
<comment type="similarity">
    <text evidence="3">Belongs to the peptidase M28 family.</text>
</comment>
<feature type="transmembrane region" description="Helical" evidence="9">
    <location>
        <begin position="456"/>
        <end position="473"/>
    </location>
</feature>
<evidence type="ECO:0000259" key="10">
    <source>
        <dbReference type="Pfam" id="PF04389"/>
    </source>
</evidence>
<keyword evidence="9" id="KW-0472">Membrane</keyword>
<evidence type="ECO:0000256" key="9">
    <source>
        <dbReference type="SAM" id="Phobius"/>
    </source>
</evidence>
<gene>
    <name evidence="11" type="ORF">FHG64_07840</name>
</gene>
<feature type="transmembrane region" description="Helical" evidence="9">
    <location>
        <begin position="403"/>
        <end position="421"/>
    </location>
</feature>
<feature type="transmembrane region" description="Helical" evidence="9">
    <location>
        <begin position="509"/>
        <end position="529"/>
    </location>
</feature>
<dbReference type="EMBL" id="CP040812">
    <property type="protein sequence ID" value="QCY69311.1"/>
    <property type="molecule type" value="Genomic_DNA"/>
</dbReference>
<feature type="transmembrane region" description="Helical" evidence="9">
    <location>
        <begin position="536"/>
        <end position="554"/>
    </location>
</feature>
<evidence type="ECO:0000256" key="3">
    <source>
        <dbReference type="ARBA" id="ARBA00010918"/>
    </source>
</evidence>
<dbReference type="PANTHER" id="PTHR12147">
    <property type="entry name" value="METALLOPEPTIDASE M28 FAMILY MEMBER"/>
    <property type="match status" value="1"/>
</dbReference>
<accession>A0A5B7X3N4</accession>
<keyword evidence="9" id="KW-0812">Transmembrane</keyword>
<dbReference type="Proteomes" id="UP000309016">
    <property type="component" value="Chromosome"/>
</dbReference>
<evidence type="ECO:0000313" key="12">
    <source>
        <dbReference type="Proteomes" id="UP000309016"/>
    </source>
</evidence>
<feature type="transmembrane region" description="Helical" evidence="9">
    <location>
        <begin position="480"/>
        <end position="503"/>
    </location>
</feature>
<evidence type="ECO:0000256" key="8">
    <source>
        <dbReference type="ARBA" id="ARBA00031512"/>
    </source>
</evidence>
<evidence type="ECO:0000256" key="6">
    <source>
        <dbReference type="ARBA" id="ARBA00022989"/>
    </source>
</evidence>
<dbReference type="InterPro" id="IPR045175">
    <property type="entry name" value="M28_fam"/>
</dbReference>
<feature type="transmembrane region" description="Helical" evidence="9">
    <location>
        <begin position="362"/>
        <end position="383"/>
    </location>
</feature>
<evidence type="ECO:0000256" key="5">
    <source>
        <dbReference type="ARBA" id="ARBA00022554"/>
    </source>
</evidence>
<dbReference type="AlphaFoldDB" id="A0A5B7X3N4"/>
<dbReference type="GO" id="GO:0006508">
    <property type="term" value="P:proteolysis"/>
    <property type="evidence" value="ECO:0007669"/>
    <property type="project" value="InterPro"/>
</dbReference>
<keyword evidence="7" id="KW-0325">Glycoprotein</keyword>